<evidence type="ECO:0000259" key="2">
    <source>
        <dbReference type="Pfam" id="PF07859"/>
    </source>
</evidence>
<sequence>MPYSDSIDDVSPPSLGQRVNRFLGAAPRDPLARADRDMAEVIEELRRLAPEPVEDLTPAEARRQPTLADALRSLAARLGVPAVADGVAAHDVTYPAASGRRPARLYRPRDAGGALPVTLYFHGGGFVLSGLDDGDAGARAMAAKTGGLVVSVDYARAPARPFPAAHDDAAAAYRWLLDEADRLGGDPDRIAVMGEGAGANLALHVCVAARDLGLPPPLRQALVTPLAGADMETASYVINAEARPLDRAAMGWMLAHALPDDAARRDPRIDLIGAADLAGLPPATVVTAEIDPLRSEGLALAEKLRQSGVAVNAMDFEGVTHGFFGLGERVRNARIAEDAVARDLMCAFVPDEHFARIGHAL</sequence>
<dbReference type="AlphaFoldDB" id="A0A9W6JG43"/>
<evidence type="ECO:0000256" key="1">
    <source>
        <dbReference type="ARBA" id="ARBA00022801"/>
    </source>
</evidence>
<dbReference type="SUPFAM" id="SSF53474">
    <property type="entry name" value="alpha/beta-Hydrolases"/>
    <property type="match status" value="1"/>
</dbReference>
<proteinExistence type="predicted"/>
<dbReference type="GO" id="GO:0016787">
    <property type="term" value="F:hydrolase activity"/>
    <property type="evidence" value="ECO:0007669"/>
    <property type="project" value="UniProtKB-KW"/>
</dbReference>
<evidence type="ECO:0000313" key="3">
    <source>
        <dbReference type="EMBL" id="GLK76607.1"/>
    </source>
</evidence>
<name>A0A9W6JG43_9HYPH</name>
<dbReference type="Proteomes" id="UP001143364">
    <property type="component" value="Unassembled WGS sequence"/>
</dbReference>
<dbReference type="PANTHER" id="PTHR48081:SF8">
    <property type="entry name" value="ALPHA_BETA HYDROLASE FOLD-3 DOMAIN-CONTAINING PROTEIN-RELATED"/>
    <property type="match status" value="1"/>
</dbReference>
<accession>A0A9W6JG43</accession>
<comment type="caution">
    <text evidence="3">The sequence shown here is derived from an EMBL/GenBank/DDBJ whole genome shotgun (WGS) entry which is preliminary data.</text>
</comment>
<keyword evidence="4" id="KW-1185">Reference proteome</keyword>
<dbReference type="Pfam" id="PF07859">
    <property type="entry name" value="Abhydrolase_3"/>
    <property type="match status" value="1"/>
</dbReference>
<organism evidence="3 4">
    <name type="scientific">Methylopila jiangsuensis</name>
    <dbReference type="NCBI Taxonomy" id="586230"/>
    <lineage>
        <taxon>Bacteria</taxon>
        <taxon>Pseudomonadati</taxon>
        <taxon>Pseudomonadota</taxon>
        <taxon>Alphaproteobacteria</taxon>
        <taxon>Hyphomicrobiales</taxon>
        <taxon>Methylopilaceae</taxon>
        <taxon>Methylopila</taxon>
    </lineage>
</organism>
<reference evidence="3" key="1">
    <citation type="journal article" date="2014" name="Int. J. Syst. Evol. Microbiol.">
        <title>Complete genome sequence of Corynebacterium casei LMG S-19264T (=DSM 44701T), isolated from a smear-ripened cheese.</title>
        <authorList>
            <consortium name="US DOE Joint Genome Institute (JGI-PGF)"/>
            <person name="Walter F."/>
            <person name="Albersmeier A."/>
            <person name="Kalinowski J."/>
            <person name="Ruckert C."/>
        </authorList>
    </citation>
    <scope>NUCLEOTIDE SEQUENCE</scope>
    <source>
        <strain evidence="3">VKM B-2555</strain>
    </source>
</reference>
<keyword evidence="1" id="KW-0378">Hydrolase</keyword>
<dbReference type="EMBL" id="BSFK01000009">
    <property type="protein sequence ID" value="GLK76607.1"/>
    <property type="molecule type" value="Genomic_DNA"/>
</dbReference>
<dbReference type="InterPro" id="IPR050300">
    <property type="entry name" value="GDXG_lipolytic_enzyme"/>
</dbReference>
<gene>
    <name evidence="3" type="ORF">GCM10008171_18610</name>
</gene>
<dbReference type="RefSeq" id="WP_271204476.1">
    <property type="nucleotide sequence ID" value="NZ_BSFK01000009.1"/>
</dbReference>
<dbReference type="InterPro" id="IPR013094">
    <property type="entry name" value="AB_hydrolase_3"/>
</dbReference>
<evidence type="ECO:0000313" key="4">
    <source>
        <dbReference type="Proteomes" id="UP001143364"/>
    </source>
</evidence>
<feature type="domain" description="Alpha/beta hydrolase fold-3" evidence="2">
    <location>
        <begin position="119"/>
        <end position="324"/>
    </location>
</feature>
<dbReference type="InterPro" id="IPR029058">
    <property type="entry name" value="AB_hydrolase_fold"/>
</dbReference>
<dbReference type="PANTHER" id="PTHR48081">
    <property type="entry name" value="AB HYDROLASE SUPERFAMILY PROTEIN C4A8.06C"/>
    <property type="match status" value="1"/>
</dbReference>
<reference evidence="3" key="2">
    <citation type="submission" date="2023-01" db="EMBL/GenBank/DDBJ databases">
        <authorList>
            <person name="Sun Q."/>
            <person name="Evtushenko L."/>
        </authorList>
    </citation>
    <scope>NUCLEOTIDE SEQUENCE</scope>
    <source>
        <strain evidence="3">VKM B-2555</strain>
    </source>
</reference>
<dbReference type="Gene3D" id="3.40.50.1820">
    <property type="entry name" value="alpha/beta hydrolase"/>
    <property type="match status" value="1"/>
</dbReference>
<protein>
    <submittedName>
        <fullName evidence="3">Acetylhydrolase</fullName>
    </submittedName>
</protein>